<protein>
    <submittedName>
        <fullName evidence="2">Uncharacterized protein</fullName>
    </submittedName>
</protein>
<reference evidence="2 3" key="1">
    <citation type="submission" date="2018-10" db="EMBL/GenBank/DDBJ databases">
        <title>Genomic Encyclopedia of Archaeal and Bacterial Type Strains, Phase II (KMG-II): from individual species to whole genera.</title>
        <authorList>
            <person name="Goeker M."/>
        </authorList>
    </citation>
    <scope>NUCLEOTIDE SEQUENCE [LARGE SCALE GENOMIC DNA]</scope>
    <source>
        <strain evidence="2 3">DSM 19624</strain>
    </source>
</reference>
<sequence>MNTSKALLVLPLLLIAFFAHAQMPVLKVQQAETAE</sequence>
<proteinExistence type="predicted"/>
<evidence type="ECO:0000313" key="3">
    <source>
        <dbReference type="Proteomes" id="UP000273898"/>
    </source>
</evidence>
<name>A0A497XXY3_9SPHI</name>
<comment type="caution">
    <text evidence="2">The sequence shown here is derived from an EMBL/GenBank/DDBJ whole genome shotgun (WGS) entry which is preliminary data.</text>
</comment>
<evidence type="ECO:0000313" key="2">
    <source>
        <dbReference type="EMBL" id="RLJ73577.1"/>
    </source>
</evidence>
<feature type="chain" id="PRO_5019846947" evidence="1">
    <location>
        <begin position="22"/>
        <end position="35"/>
    </location>
</feature>
<feature type="signal peptide" evidence="1">
    <location>
        <begin position="1"/>
        <end position="21"/>
    </location>
</feature>
<gene>
    <name evidence="2" type="ORF">BCL90_3734</name>
</gene>
<organism evidence="2 3">
    <name type="scientific">Pedobacter alluvionis</name>
    <dbReference type="NCBI Taxonomy" id="475253"/>
    <lineage>
        <taxon>Bacteria</taxon>
        <taxon>Pseudomonadati</taxon>
        <taxon>Bacteroidota</taxon>
        <taxon>Sphingobacteriia</taxon>
        <taxon>Sphingobacteriales</taxon>
        <taxon>Sphingobacteriaceae</taxon>
        <taxon>Pedobacter</taxon>
    </lineage>
</organism>
<evidence type="ECO:0000256" key="1">
    <source>
        <dbReference type="SAM" id="SignalP"/>
    </source>
</evidence>
<dbReference type="EMBL" id="RCCK01000013">
    <property type="protein sequence ID" value="RLJ73577.1"/>
    <property type="molecule type" value="Genomic_DNA"/>
</dbReference>
<dbReference type="Proteomes" id="UP000273898">
    <property type="component" value="Unassembled WGS sequence"/>
</dbReference>
<dbReference type="AlphaFoldDB" id="A0A497XXY3"/>
<keyword evidence="1" id="KW-0732">Signal</keyword>
<accession>A0A497XXY3</accession>